<reference evidence="2" key="2">
    <citation type="submission" date="2022-06" db="UniProtKB">
        <authorList>
            <consortium name="EnsemblMetazoa"/>
        </authorList>
    </citation>
    <scope>IDENTIFICATION</scope>
    <source>
        <strain evidence="2">DF5081</strain>
    </source>
</reference>
<dbReference type="InterPro" id="IPR010926">
    <property type="entry name" value="Myosin_TH1"/>
</dbReference>
<name>A0A8R1IKZ0_CAEJA</name>
<proteinExistence type="predicted"/>
<evidence type="ECO:0000313" key="2">
    <source>
        <dbReference type="EnsemblMetazoa" id="CJA38534.1"/>
    </source>
</evidence>
<dbReference type="Proteomes" id="UP000005237">
    <property type="component" value="Unassembled WGS sequence"/>
</dbReference>
<feature type="domain" description="TH1" evidence="1">
    <location>
        <begin position="60"/>
        <end position="156"/>
    </location>
</feature>
<protein>
    <submittedName>
        <fullName evidence="2">TH1 domain-containing protein</fullName>
    </submittedName>
</protein>
<sequence>MKDLGKSVRWPAPPLVLAQFQTRLRVMHQRWRAATILSRIPPHLRASLPQKLTAFEIFHNKKDNWGYTRMWRGDYLSIADELEPPSTVSTWHDGIQALRSAHPFGKVLFSTYIQKFNKFNKSSLRVLVITDRYVAKLKREIQIAQRAHSPFKRLVQ</sequence>
<organism evidence="2 3">
    <name type="scientific">Caenorhabditis japonica</name>
    <dbReference type="NCBI Taxonomy" id="281687"/>
    <lineage>
        <taxon>Eukaryota</taxon>
        <taxon>Metazoa</taxon>
        <taxon>Ecdysozoa</taxon>
        <taxon>Nematoda</taxon>
        <taxon>Chromadorea</taxon>
        <taxon>Rhabditida</taxon>
        <taxon>Rhabditina</taxon>
        <taxon>Rhabditomorpha</taxon>
        <taxon>Rhabditoidea</taxon>
        <taxon>Rhabditidae</taxon>
        <taxon>Peloderinae</taxon>
        <taxon>Caenorhabditis</taxon>
    </lineage>
</organism>
<keyword evidence="3" id="KW-1185">Reference proteome</keyword>
<dbReference type="Pfam" id="PF06017">
    <property type="entry name" value="Myosin_TH1"/>
    <property type="match status" value="1"/>
</dbReference>
<reference evidence="3" key="1">
    <citation type="submission" date="2010-08" db="EMBL/GenBank/DDBJ databases">
        <authorList>
            <consortium name="Caenorhabditis japonica Sequencing Consortium"/>
            <person name="Wilson R.K."/>
        </authorList>
    </citation>
    <scope>NUCLEOTIDE SEQUENCE [LARGE SCALE GENOMIC DNA]</scope>
    <source>
        <strain evidence="3">DF5081</strain>
    </source>
</reference>
<dbReference type="PROSITE" id="PS51757">
    <property type="entry name" value="TH1"/>
    <property type="match status" value="1"/>
</dbReference>
<dbReference type="GO" id="GO:0003774">
    <property type="term" value="F:cytoskeletal motor activity"/>
    <property type="evidence" value="ECO:0007669"/>
    <property type="project" value="InterPro"/>
</dbReference>
<dbReference type="GO" id="GO:0016459">
    <property type="term" value="C:myosin complex"/>
    <property type="evidence" value="ECO:0007669"/>
    <property type="project" value="InterPro"/>
</dbReference>
<accession>A0A8R1IKZ0</accession>
<dbReference type="AlphaFoldDB" id="A0A8R1IKZ0"/>
<evidence type="ECO:0000313" key="3">
    <source>
        <dbReference type="Proteomes" id="UP000005237"/>
    </source>
</evidence>
<evidence type="ECO:0000259" key="1">
    <source>
        <dbReference type="PROSITE" id="PS51757"/>
    </source>
</evidence>
<dbReference type="EnsemblMetazoa" id="CJA38534.1">
    <property type="protein sequence ID" value="CJA38534.1"/>
    <property type="gene ID" value="WBGene00214381"/>
</dbReference>